<comment type="subcellular location">
    <subcellularLocation>
        <location evidence="4">Cytoplasm</location>
    </subcellularLocation>
</comment>
<keyword evidence="3 4" id="KW-0464">Manganese</keyword>
<dbReference type="SUPFAM" id="SSF53649">
    <property type="entry name" value="Alkaline phosphatase-like"/>
    <property type="match status" value="1"/>
</dbReference>
<dbReference type="PANTHER" id="PTHR21110:SF0">
    <property type="entry name" value="PHOSPHOPENTOMUTASE"/>
    <property type="match status" value="1"/>
</dbReference>
<feature type="domain" description="Metalloenzyme" evidence="6">
    <location>
        <begin position="3"/>
        <end position="378"/>
    </location>
</feature>
<evidence type="ECO:0000256" key="1">
    <source>
        <dbReference type="ARBA" id="ARBA00010373"/>
    </source>
</evidence>
<dbReference type="EC" id="5.4.2.7" evidence="4 5"/>
<evidence type="ECO:0000256" key="3">
    <source>
        <dbReference type="ARBA" id="ARBA00023211"/>
    </source>
</evidence>
<dbReference type="EMBL" id="JACQXR010000004">
    <property type="protein sequence ID" value="MBI4725680.1"/>
    <property type="molecule type" value="Genomic_DNA"/>
</dbReference>
<dbReference type="HAMAP" id="MF_00740">
    <property type="entry name" value="Phosphopentomut"/>
    <property type="match status" value="1"/>
</dbReference>
<dbReference type="PANTHER" id="PTHR21110">
    <property type="entry name" value="PHOSPHOPENTOMUTASE"/>
    <property type="match status" value="1"/>
</dbReference>
<evidence type="ECO:0000256" key="2">
    <source>
        <dbReference type="ARBA" id="ARBA00022723"/>
    </source>
</evidence>
<dbReference type="GO" id="GO:0008973">
    <property type="term" value="F:phosphopentomutase activity"/>
    <property type="evidence" value="ECO:0007669"/>
    <property type="project" value="UniProtKB-UniRule"/>
</dbReference>
<feature type="binding site" evidence="4">
    <location>
        <position position="11"/>
    </location>
    <ligand>
        <name>Mn(2+)</name>
        <dbReference type="ChEBI" id="CHEBI:29035"/>
        <label>1</label>
    </ligand>
</feature>
<evidence type="ECO:0000259" key="6">
    <source>
        <dbReference type="Pfam" id="PF01676"/>
    </source>
</evidence>
<dbReference type="Gene3D" id="3.40.720.10">
    <property type="entry name" value="Alkaline Phosphatase, subunit A"/>
    <property type="match status" value="1"/>
</dbReference>
<comment type="similarity">
    <text evidence="1 4">Belongs to the phosphopentomutase family.</text>
</comment>
<evidence type="ECO:0000313" key="8">
    <source>
        <dbReference type="Proteomes" id="UP000736328"/>
    </source>
</evidence>
<sequence>MMKRVILIVLDGCGVGELPDATDFGDQGSNTLGNISRAIPGGLALPNLQALGLGNITEIHGLPPNPSSKGCWGKLTERSPGKDSTFGHWEIAGLVAEKPLPTYPHGFPKEVIEPFKKAIGRNILANKVASGTEIIKDLGDEHVKTGLPIVYTSADSVFQITCHEDIVPLEQLYDWCQKARELLTGEHAVGRVIARPFTGVSGNYQRAGGHRRDLSLKPPRPTALDLIKNSGCQVIGVGKIHDLFSGQGLSQSIHTDDNQDGMQTILKTLPEFFRGLLMANLVDFDMSWGHRNDVQGFYQGLKDFDVWLPGLLKALTGGDILMITADHGNDPTTPSTDHSREYTPLLVFGPGIKSGIDLGTRKSFADIAATLAEIFDIKDTGQGASFLKQITI</sequence>
<dbReference type="GO" id="GO:0005829">
    <property type="term" value="C:cytosol"/>
    <property type="evidence" value="ECO:0007669"/>
    <property type="project" value="TreeGrafter"/>
</dbReference>
<keyword evidence="2 4" id="KW-0479">Metal-binding</keyword>
<dbReference type="NCBIfam" id="NF003766">
    <property type="entry name" value="PRK05362.1"/>
    <property type="match status" value="1"/>
</dbReference>
<dbReference type="PIRSF" id="PIRSF001491">
    <property type="entry name" value="Ppentomutase"/>
    <property type="match status" value="1"/>
</dbReference>
<keyword evidence="4" id="KW-0963">Cytoplasm</keyword>
<gene>
    <name evidence="4" type="primary">deoB</name>
    <name evidence="7" type="ORF">HY768_00380</name>
</gene>
<comment type="catalytic activity">
    <reaction evidence="4">
        <text>alpha-D-ribose 1-phosphate = D-ribose 5-phosphate</text>
        <dbReference type="Rhea" id="RHEA:18793"/>
        <dbReference type="ChEBI" id="CHEBI:57720"/>
        <dbReference type="ChEBI" id="CHEBI:78346"/>
        <dbReference type="EC" id="5.4.2.7"/>
    </reaction>
</comment>
<dbReference type="GO" id="GO:0000287">
    <property type="term" value="F:magnesium ion binding"/>
    <property type="evidence" value="ECO:0007669"/>
    <property type="project" value="UniProtKB-UniRule"/>
</dbReference>
<comment type="function">
    <text evidence="4">Isomerase that catalyzes the conversion of deoxy-ribose 1-phosphate (dRib-1-P) and ribose 1-phosphate (Rib-1-P) to deoxy-ribose 5-phosphate (dRib-5-P) and ribose 5-phosphate (Rib-5-P), respectively.</text>
</comment>
<feature type="binding site" evidence="4">
    <location>
        <position position="326"/>
    </location>
    <ligand>
        <name>Mn(2+)</name>
        <dbReference type="ChEBI" id="CHEBI:29035"/>
        <label>1</label>
    </ligand>
</feature>
<keyword evidence="4 7" id="KW-0413">Isomerase</keyword>
<dbReference type="GO" id="GO:0009117">
    <property type="term" value="P:nucleotide metabolic process"/>
    <property type="evidence" value="ECO:0007669"/>
    <property type="project" value="UniProtKB-UniRule"/>
</dbReference>
<dbReference type="Proteomes" id="UP000736328">
    <property type="component" value="Unassembled WGS sequence"/>
</dbReference>
<dbReference type="CDD" id="cd16009">
    <property type="entry name" value="PPM"/>
    <property type="match status" value="1"/>
</dbReference>
<evidence type="ECO:0000313" key="7">
    <source>
        <dbReference type="EMBL" id="MBI4725680.1"/>
    </source>
</evidence>
<organism evidence="7 8">
    <name type="scientific">candidate division TA06 bacterium</name>
    <dbReference type="NCBI Taxonomy" id="2250710"/>
    <lineage>
        <taxon>Bacteria</taxon>
        <taxon>Bacteria division TA06</taxon>
    </lineage>
</organism>
<dbReference type="SUPFAM" id="SSF143856">
    <property type="entry name" value="DeoB insert domain-like"/>
    <property type="match status" value="1"/>
</dbReference>
<feature type="binding site" evidence="4">
    <location>
        <position position="290"/>
    </location>
    <ligand>
        <name>Mn(2+)</name>
        <dbReference type="ChEBI" id="CHEBI:29035"/>
        <label>2</label>
    </ligand>
</feature>
<dbReference type="InterPro" id="IPR006124">
    <property type="entry name" value="Metalloenzyme"/>
</dbReference>
<dbReference type="InterPro" id="IPR017850">
    <property type="entry name" value="Alkaline_phosphatase_core_sf"/>
</dbReference>
<dbReference type="Gene3D" id="3.30.70.1250">
    <property type="entry name" value="Phosphopentomutase"/>
    <property type="match status" value="1"/>
</dbReference>
<dbReference type="GO" id="GO:0043094">
    <property type="term" value="P:metabolic compound salvage"/>
    <property type="evidence" value="ECO:0007669"/>
    <property type="project" value="UniProtKB-UniRule"/>
</dbReference>
<dbReference type="AlphaFoldDB" id="A0A933I6V3"/>
<feature type="binding site" evidence="4">
    <location>
        <position position="338"/>
    </location>
    <ligand>
        <name>Mn(2+)</name>
        <dbReference type="ChEBI" id="CHEBI:29035"/>
        <label>2</label>
    </ligand>
</feature>
<dbReference type="GO" id="GO:0030145">
    <property type="term" value="F:manganese ion binding"/>
    <property type="evidence" value="ECO:0007669"/>
    <property type="project" value="UniProtKB-UniRule"/>
</dbReference>
<dbReference type="InterPro" id="IPR024052">
    <property type="entry name" value="Phosphopentomutase_DeoB_cap_sf"/>
</dbReference>
<dbReference type="NCBIfam" id="TIGR01696">
    <property type="entry name" value="deoB"/>
    <property type="match status" value="1"/>
</dbReference>
<comment type="catalytic activity">
    <reaction evidence="4">
        <text>2-deoxy-alpha-D-ribose 1-phosphate = 2-deoxy-D-ribose 5-phosphate</text>
        <dbReference type="Rhea" id="RHEA:27658"/>
        <dbReference type="ChEBI" id="CHEBI:57259"/>
        <dbReference type="ChEBI" id="CHEBI:62877"/>
        <dbReference type="EC" id="5.4.2.7"/>
    </reaction>
</comment>
<name>A0A933I6V3_UNCT6</name>
<protein>
    <recommendedName>
        <fullName evidence="4 5">Phosphopentomutase</fullName>
        <ecNumber evidence="4 5">5.4.2.7</ecNumber>
    </recommendedName>
    <alternativeName>
        <fullName evidence="4">Phosphodeoxyribomutase</fullName>
    </alternativeName>
</protein>
<evidence type="ECO:0000256" key="4">
    <source>
        <dbReference type="HAMAP-Rule" id="MF_00740"/>
    </source>
</evidence>
<comment type="cofactor">
    <cofactor evidence="4">
        <name>Mn(2+)</name>
        <dbReference type="ChEBI" id="CHEBI:29035"/>
    </cofactor>
    <text evidence="4">Binds 2 manganese ions.</text>
</comment>
<accession>A0A933I6V3</accession>
<dbReference type="GO" id="GO:0006018">
    <property type="term" value="P:2-deoxyribose 1-phosphate catabolic process"/>
    <property type="evidence" value="ECO:0007669"/>
    <property type="project" value="UniProtKB-UniRule"/>
</dbReference>
<feature type="binding site" evidence="4">
    <location>
        <position position="285"/>
    </location>
    <ligand>
        <name>Mn(2+)</name>
        <dbReference type="ChEBI" id="CHEBI:29035"/>
        <label>2</label>
    </ligand>
</feature>
<comment type="pathway">
    <text evidence="4">Carbohydrate degradation; 2-deoxy-D-ribose 1-phosphate degradation; D-glyceraldehyde 3-phosphate and acetaldehyde from 2-deoxy-alpha-D-ribose 1-phosphate: step 1/2.</text>
</comment>
<evidence type="ECO:0000256" key="5">
    <source>
        <dbReference type="NCBIfam" id="TIGR01696"/>
    </source>
</evidence>
<proteinExistence type="inferred from homology"/>
<dbReference type="Pfam" id="PF01676">
    <property type="entry name" value="Metalloenzyme"/>
    <property type="match status" value="1"/>
</dbReference>
<feature type="binding site" evidence="4">
    <location>
        <position position="327"/>
    </location>
    <ligand>
        <name>Mn(2+)</name>
        <dbReference type="ChEBI" id="CHEBI:29035"/>
        <label>1</label>
    </ligand>
</feature>
<comment type="caution">
    <text evidence="7">The sequence shown here is derived from an EMBL/GenBank/DDBJ whole genome shotgun (WGS) entry which is preliminary data.</text>
</comment>
<reference evidence="7" key="1">
    <citation type="submission" date="2020-07" db="EMBL/GenBank/DDBJ databases">
        <title>Huge and variable diversity of episymbiotic CPR bacteria and DPANN archaea in groundwater ecosystems.</title>
        <authorList>
            <person name="He C.Y."/>
            <person name="Keren R."/>
            <person name="Whittaker M."/>
            <person name="Farag I.F."/>
            <person name="Doudna J."/>
            <person name="Cate J.H.D."/>
            <person name="Banfield J.F."/>
        </authorList>
    </citation>
    <scope>NUCLEOTIDE SEQUENCE</scope>
    <source>
        <strain evidence="7">NC_groundwater_1520_Pr4_B-0.1um_53_5</strain>
    </source>
</reference>
<dbReference type="InterPro" id="IPR010045">
    <property type="entry name" value="DeoB"/>
</dbReference>